<dbReference type="EMBL" id="OMOF01000788">
    <property type="protein sequence ID" value="SPF55229.1"/>
    <property type="molecule type" value="Genomic_DNA"/>
</dbReference>
<sequence length="165" mass="18152">MRQDDPAGPPAVLGKTVHKANELCIKGISLDDAVVTAYLEEGDSTVDKSTVESMVKTALSYHYRGPVEQHFILQLTKGIKLQGYIDLIPTNGQIPTVVDWKTGFKLYKVLDTWGSRHGANRSRDRKGSSSVLAVQDNANSPDWSQRSFTGQSVGDQSRRGHPKKT</sequence>
<evidence type="ECO:0000313" key="3">
    <source>
        <dbReference type="Proteomes" id="UP000238916"/>
    </source>
</evidence>
<evidence type="ECO:0000313" key="2">
    <source>
        <dbReference type="EMBL" id="SPF55229.1"/>
    </source>
</evidence>
<name>A0A2U3LTQ6_9FIRM</name>
<protein>
    <recommendedName>
        <fullName evidence="4">PD-(D/E)XK endonuclease-like domain-containing protein</fullName>
    </recommendedName>
</protein>
<organism evidence="2 3">
    <name type="scientific">Candidatus Desulfosporosinus infrequens</name>
    <dbReference type="NCBI Taxonomy" id="2043169"/>
    <lineage>
        <taxon>Bacteria</taxon>
        <taxon>Bacillati</taxon>
        <taxon>Bacillota</taxon>
        <taxon>Clostridia</taxon>
        <taxon>Eubacteriales</taxon>
        <taxon>Desulfitobacteriaceae</taxon>
        <taxon>Desulfosporosinus</taxon>
    </lineage>
</organism>
<reference evidence="3" key="1">
    <citation type="submission" date="2018-02" db="EMBL/GenBank/DDBJ databases">
        <authorList>
            <person name="Hausmann B."/>
        </authorList>
    </citation>
    <scope>NUCLEOTIDE SEQUENCE [LARGE SCALE GENOMIC DNA]</scope>
    <source>
        <strain evidence="3">Peat soil MAG SbF1</strain>
    </source>
</reference>
<dbReference type="Proteomes" id="UP000238916">
    <property type="component" value="Unassembled WGS sequence"/>
</dbReference>
<evidence type="ECO:0008006" key="4">
    <source>
        <dbReference type="Google" id="ProtNLM"/>
    </source>
</evidence>
<evidence type="ECO:0000256" key="1">
    <source>
        <dbReference type="SAM" id="MobiDB-lite"/>
    </source>
</evidence>
<gene>
    <name evidence="2" type="ORF">SBF1_8080003</name>
</gene>
<dbReference type="AlphaFoldDB" id="A0A2U3LTQ6"/>
<proteinExistence type="predicted"/>
<feature type="region of interest" description="Disordered" evidence="1">
    <location>
        <begin position="117"/>
        <end position="165"/>
    </location>
</feature>
<feature type="compositionally biased region" description="Polar residues" evidence="1">
    <location>
        <begin position="128"/>
        <end position="155"/>
    </location>
</feature>
<accession>A0A2U3LTQ6</accession>